<dbReference type="Proteomes" id="UP000663879">
    <property type="component" value="Unassembled WGS sequence"/>
</dbReference>
<evidence type="ECO:0000313" key="3">
    <source>
        <dbReference type="Proteomes" id="UP000663879"/>
    </source>
</evidence>
<dbReference type="SUPFAM" id="SSF53098">
    <property type="entry name" value="Ribonuclease H-like"/>
    <property type="match status" value="1"/>
</dbReference>
<accession>A0A814HTJ5</accession>
<dbReference type="Gene3D" id="3.30.420.10">
    <property type="entry name" value="Ribonuclease H-like superfamily/Ribonuclease H"/>
    <property type="match status" value="1"/>
</dbReference>
<gene>
    <name evidence="2" type="ORF">OXX778_LOCUS17060</name>
</gene>
<protein>
    <recommendedName>
        <fullName evidence="1">Integrase catalytic domain-containing protein</fullName>
    </recommendedName>
</protein>
<dbReference type="EMBL" id="CAJNOC010004241">
    <property type="protein sequence ID" value="CAF1014486.1"/>
    <property type="molecule type" value="Genomic_DNA"/>
</dbReference>
<organism evidence="2 3">
    <name type="scientific">Brachionus calyciflorus</name>
    <dbReference type="NCBI Taxonomy" id="104777"/>
    <lineage>
        <taxon>Eukaryota</taxon>
        <taxon>Metazoa</taxon>
        <taxon>Spiralia</taxon>
        <taxon>Gnathifera</taxon>
        <taxon>Rotifera</taxon>
        <taxon>Eurotatoria</taxon>
        <taxon>Monogononta</taxon>
        <taxon>Pseudotrocha</taxon>
        <taxon>Ploima</taxon>
        <taxon>Brachionidae</taxon>
        <taxon>Brachionus</taxon>
    </lineage>
</organism>
<name>A0A814HTJ5_9BILA</name>
<sequence>MVNKIPFVESQETKKYKNIIEELTVTANGLILRNSKLVIPTSLQKRIIEIAHEGHLGTSKTKAILRENVWFPDLNKKVEEFIKNCLACLATTKQDEHQEIHCSDMPNGSWETVAIDFYGPVYNVYLMVVICLYSRFVVVNTITSTSSSNVTKKLNNVFSILGSPQAIKSDNGPPFNGYQSKAQKSKLSHWSFKFQSSLETITIHHIVPQGLPKFQLALTPDNIRNKAESNHEKSMNKVKENNKYSEKQLECGDSALVKQKQTNKTV</sequence>
<dbReference type="AlphaFoldDB" id="A0A814HTJ5"/>
<evidence type="ECO:0000259" key="1">
    <source>
        <dbReference type="PROSITE" id="PS50994"/>
    </source>
</evidence>
<dbReference type="InterPro" id="IPR036397">
    <property type="entry name" value="RNaseH_sf"/>
</dbReference>
<dbReference type="PROSITE" id="PS50994">
    <property type="entry name" value="INTEGRASE"/>
    <property type="match status" value="1"/>
</dbReference>
<dbReference type="Gene3D" id="1.10.340.70">
    <property type="match status" value="1"/>
</dbReference>
<comment type="caution">
    <text evidence="2">The sequence shown here is derived from an EMBL/GenBank/DDBJ whole genome shotgun (WGS) entry which is preliminary data.</text>
</comment>
<evidence type="ECO:0000313" key="2">
    <source>
        <dbReference type="EMBL" id="CAF1014486.1"/>
    </source>
</evidence>
<dbReference type="InterPro" id="IPR041588">
    <property type="entry name" value="Integrase_H2C2"/>
</dbReference>
<dbReference type="InterPro" id="IPR050951">
    <property type="entry name" value="Retrovirus_Pol_polyprotein"/>
</dbReference>
<dbReference type="PANTHER" id="PTHR37984:SF11">
    <property type="entry name" value="INTEGRASE CATALYTIC DOMAIN-CONTAINING PROTEIN"/>
    <property type="match status" value="1"/>
</dbReference>
<feature type="domain" description="Integrase catalytic" evidence="1">
    <location>
        <begin position="102"/>
        <end position="189"/>
    </location>
</feature>
<dbReference type="GO" id="GO:0015074">
    <property type="term" value="P:DNA integration"/>
    <property type="evidence" value="ECO:0007669"/>
    <property type="project" value="InterPro"/>
</dbReference>
<dbReference type="InterPro" id="IPR001584">
    <property type="entry name" value="Integrase_cat-core"/>
</dbReference>
<proteinExistence type="predicted"/>
<dbReference type="FunFam" id="1.10.340.70:FF:000003">
    <property type="entry name" value="Protein CBG25708"/>
    <property type="match status" value="1"/>
</dbReference>
<dbReference type="PANTHER" id="PTHR37984">
    <property type="entry name" value="PROTEIN CBG26694"/>
    <property type="match status" value="1"/>
</dbReference>
<dbReference type="Pfam" id="PF00665">
    <property type="entry name" value="rve"/>
    <property type="match status" value="1"/>
</dbReference>
<dbReference type="Pfam" id="PF17921">
    <property type="entry name" value="Integrase_H2C2"/>
    <property type="match status" value="1"/>
</dbReference>
<reference evidence="2" key="1">
    <citation type="submission" date="2021-02" db="EMBL/GenBank/DDBJ databases">
        <authorList>
            <person name="Nowell W R."/>
        </authorList>
    </citation>
    <scope>NUCLEOTIDE SEQUENCE</scope>
    <source>
        <strain evidence="2">Ploen Becks lab</strain>
    </source>
</reference>
<dbReference type="OrthoDB" id="10068564at2759"/>
<keyword evidence="3" id="KW-1185">Reference proteome</keyword>
<dbReference type="GO" id="GO:0003676">
    <property type="term" value="F:nucleic acid binding"/>
    <property type="evidence" value="ECO:0007669"/>
    <property type="project" value="InterPro"/>
</dbReference>
<dbReference type="InterPro" id="IPR012337">
    <property type="entry name" value="RNaseH-like_sf"/>
</dbReference>